<evidence type="ECO:0000313" key="2">
    <source>
        <dbReference type="EMBL" id="QVI24423.1"/>
    </source>
</evidence>
<proteinExistence type="predicted"/>
<keyword evidence="3" id="KW-1185">Reference proteome</keyword>
<accession>A0ABX8CWZ1</accession>
<dbReference type="PANTHER" id="PTHR48098">
    <property type="entry name" value="ENTEROCHELIN ESTERASE-RELATED"/>
    <property type="match status" value="1"/>
</dbReference>
<feature type="chain" id="PRO_5045541230" evidence="1">
    <location>
        <begin position="31"/>
        <end position="367"/>
    </location>
</feature>
<dbReference type="InterPro" id="IPR050583">
    <property type="entry name" value="Mycobacterial_A85_antigen"/>
</dbReference>
<keyword evidence="1" id="KW-0732">Signal</keyword>
<protein>
    <submittedName>
        <fullName evidence="2">Esterase family protein</fullName>
    </submittedName>
</protein>
<evidence type="ECO:0000313" key="3">
    <source>
        <dbReference type="Proteomes" id="UP000683310"/>
    </source>
</evidence>
<sequence>MGTRAALLAAASCSLVTTVTTVVPPGPAFAAPPDPITATATLAGTTVSDDGSAITGFEVHDGRNLTLHVHSAAMDTDIAVEVQRPADPSAPRPVLYLLNGAGGGQDTATWKRNTDATQFFMDKNVNVVMPIGGAFTYYTDWRSADPKLGQPMWKTFLTEELPPLVDAALDTDGTHAIAGMSMSGTSVLQLAIAAPGLYRAVAAYSGCAQISDPVGQKFANLVISIGGGNPVNMYGPLDDPEWAANDPYVHAEALRGMEIYVSNGSGLPGKHDNVADTRSLGPADGGLPQQILVGGILEAASDWCARNLKARLREMSIPATFDITQAGTHSWGYWQDALRSSWPVLAKGMGLPDADWAPETQRSSETN</sequence>
<dbReference type="InterPro" id="IPR029058">
    <property type="entry name" value="AB_hydrolase_fold"/>
</dbReference>
<evidence type="ECO:0000256" key="1">
    <source>
        <dbReference type="SAM" id="SignalP"/>
    </source>
</evidence>
<feature type="signal peptide" evidence="1">
    <location>
        <begin position="1"/>
        <end position="30"/>
    </location>
</feature>
<reference evidence="2 3" key="1">
    <citation type="submission" date="2021-04" db="EMBL/GenBank/DDBJ databases">
        <title>Nocardia tengchongensis.</title>
        <authorList>
            <person name="Zhuang k."/>
            <person name="Ran Y."/>
            <person name="Li W."/>
        </authorList>
    </citation>
    <scope>NUCLEOTIDE SEQUENCE [LARGE SCALE GENOMIC DNA]</scope>
    <source>
        <strain evidence="2 3">CFH S0057</strain>
    </source>
</reference>
<gene>
    <name evidence="2" type="ORF">KHQ06_17785</name>
</gene>
<dbReference type="Proteomes" id="UP000683310">
    <property type="component" value="Chromosome"/>
</dbReference>
<dbReference type="EMBL" id="CP074371">
    <property type="protein sequence ID" value="QVI24423.1"/>
    <property type="molecule type" value="Genomic_DNA"/>
</dbReference>
<dbReference type="Gene3D" id="3.40.50.1820">
    <property type="entry name" value="alpha/beta hydrolase"/>
    <property type="match status" value="1"/>
</dbReference>
<dbReference type="Pfam" id="PF00756">
    <property type="entry name" value="Esterase"/>
    <property type="match status" value="1"/>
</dbReference>
<dbReference type="SUPFAM" id="SSF53474">
    <property type="entry name" value="alpha/beta-Hydrolases"/>
    <property type="match status" value="1"/>
</dbReference>
<dbReference type="PANTHER" id="PTHR48098:SF1">
    <property type="entry name" value="DIACYLGLYCEROL ACYLTRANSFERASE_MYCOLYLTRANSFERASE AG85A"/>
    <property type="match status" value="1"/>
</dbReference>
<name>A0ABX8CWZ1_9NOCA</name>
<organism evidence="2 3">
    <name type="scientific">Nocardia tengchongensis</name>
    <dbReference type="NCBI Taxonomy" id="2055889"/>
    <lineage>
        <taxon>Bacteria</taxon>
        <taxon>Bacillati</taxon>
        <taxon>Actinomycetota</taxon>
        <taxon>Actinomycetes</taxon>
        <taxon>Mycobacteriales</taxon>
        <taxon>Nocardiaceae</taxon>
        <taxon>Nocardia</taxon>
    </lineage>
</organism>
<dbReference type="InterPro" id="IPR000801">
    <property type="entry name" value="Esterase-like"/>
</dbReference>